<feature type="transmembrane region" description="Helical" evidence="1">
    <location>
        <begin position="339"/>
        <end position="358"/>
    </location>
</feature>
<dbReference type="KEGG" id="ngv:CDO52_26810"/>
<keyword evidence="1" id="KW-1133">Transmembrane helix</keyword>
<keyword evidence="3" id="KW-1185">Reference proteome</keyword>
<feature type="transmembrane region" description="Helical" evidence="1">
    <location>
        <begin position="233"/>
        <end position="253"/>
    </location>
</feature>
<dbReference type="PANTHER" id="PTHR36840">
    <property type="entry name" value="BLL5714 PROTEIN"/>
    <property type="match status" value="1"/>
</dbReference>
<evidence type="ECO:0000313" key="3">
    <source>
        <dbReference type="Proteomes" id="UP000215005"/>
    </source>
</evidence>
<sequence>MSIGVGSVPVLRPRKKGEVPEVGAIELFFDLVYVFTVVQISHFLLGHLTLIGIAQSAVLFLAVWWGWNYTAWAMNWINPQSVAVRLLTALLMLCGLGMAIALPHAFTDEGPLFALSYVVLQLVRSSFMVWACRGSVLSRNYAHLLSWSAVASVVWVIGAFAPEEMRLPLWVLALLIDYAAPLLNFYIPGRGGTPMSTWPLHREHLAERNRLVFIIALGESILIMGFTLEEVELTAPVVMATLLGFAGLVLLWWNYFGLRIEEEVEQDPEGERQTAIARSAFAYAHAVMIAGAIVVAVSIEQVTFHPTGHTETPVAWCLVGGPILYLLGNLLYIHAIAGVVALSRIVVIAVLAALGIAAVTTHAFPPLVLAGAVTLCMLALALFGSRIGARRS</sequence>
<dbReference type="InterPro" id="IPR010640">
    <property type="entry name" value="Low_temperature_requirement_A"/>
</dbReference>
<feature type="transmembrane region" description="Helical" evidence="1">
    <location>
        <begin position="144"/>
        <end position="161"/>
    </location>
</feature>
<evidence type="ECO:0000256" key="1">
    <source>
        <dbReference type="SAM" id="Phobius"/>
    </source>
</evidence>
<feature type="transmembrane region" description="Helical" evidence="1">
    <location>
        <begin position="313"/>
        <end position="332"/>
    </location>
</feature>
<reference evidence="2 3" key="1">
    <citation type="submission" date="2017-08" db="EMBL/GenBank/DDBJ databases">
        <title>The complete genome sequence of Nocardiopsis gilva YIM 90087.</title>
        <authorList>
            <person name="Yin M."/>
            <person name="Tang S."/>
        </authorList>
    </citation>
    <scope>NUCLEOTIDE SEQUENCE [LARGE SCALE GENOMIC DNA]</scope>
    <source>
        <strain evidence="2 3">YIM 90087</strain>
    </source>
</reference>
<feature type="transmembrane region" description="Helical" evidence="1">
    <location>
        <begin position="167"/>
        <end position="187"/>
    </location>
</feature>
<feature type="transmembrane region" description="Helical" evidence="1">
    <location>
        <begin position="50"/>
        <end position="70"/>
    </location>
</feature>
<protein>
    <submittedName>
        <fullName evidence="2">Low temperature requirement protein A</fullName>
    </submittedName>
</protein>
<dbReference type="RefSeq" id="WP_017618340.1">
    <property type="nucleotide sequence ID" value="NZ_ANBG01000164.1"/>
</dbReference>
<name>A0A223SD34_9ACTN</name>
<organism evidence="2 3">
    <name type="scientific">Nocardiopsis gilva YIM 90087</name>
    <dbReference type="NCBI Taxonomy" id="1235441"/>
    <lineage>
        <taxon>Bacteria</taxon>
        <taxon>Bacillati</taxon>
        <taxon>Actinomycetota</taxon>
        <taxon>Actinomycetes</taxon>
        <taxon>Streptosporangiales</taxon>
        <taxon>Nocardiopsidaceae</taxon>
        <taxon>Nocardiopsis</taxon>
    </lineage>
</organism>
<keyword evidence="1" id="KW-0812">Transmembrane</keyword>
<dbReference type="PANTHER" id="PTHR36840:SF1">
    <property type="entry name" value="BLL5714 PROTEIN"/>
    <property type="match status" value="1"/>
</dbReference>
<proteinExistence type="predicted"/>
<gene>
    <name evidence="2" type="ORF">CDO52_26810</name>
</gene>
<feature type="transmembrane region" description="Helical" evidence="1">
    <location>
        <begin position="280"/>
        <end position="301"/>
    </location>
</feature>
<feature type="transmembrane region" description="Helical" evidence="1">
    <location>
        <begin position="364"/>
        <end position="383"/>
    </location>
</feature>
<dbReference type="Proteomes" id="UP000215005">
    <property type="component" value="Chromosome"/>
</dbReference>
<evidence type="ECO:0000313" key="2">
    <source>
        <dbReference type="EMBL" id="ASU85929.1"/>
    </source>
</evidence>
<keyword evidence="1" id="KW-0472">Membrane</keyword>
<feature type="transmembrane region" description="Helical" evidence="1">
    <location>
        <begin position="82"/>
        <end position="106"/>
    </location>
</feature>
<dbReference type="Pfam" id="PF06772">
    <property type="entry name" value="LtrA"/>
    <property type="match status" value="1"/>
</dbReference>
<feature type="transmembrane region" description="Helical" evidence="1">
    <location>
        <begin position="208"/>
        <end position="227"/>
    </location>
</feature>
<accession>A0A223SD34</accession>
<feature type="transmembrane region" description="Helical" evidence="1">
    <location>
        <begin position="112"/>
        <end position="132"/>
    </location>
</feature>
<dbReference type="AlphaFoldDB" id="A0A223SD34"/>
<dbReference type="EMBL" id="CP022753">
    <property type="protein sequence ID" value="ASU85929.1"/>
    <property type="molecule type" value="Genomic_DNA"/>
</dbReference>
<dbReference type="OrthoDB" id="7698234at2"/>